<evidence type="ECO:0000256" key="1">
    <source>
        <dbReference type="ARBA" id="ARBA00000111"/>
    </source>
</evidence>
<evidence type="ECO:0000256" key="10">
    <source>
        <dbReference type="ARBA" id="ARBA00022723"/>
    </source>
</evidence>
<dbReference type="GO" id="GO:0009279">
    <property type="term" value="C:cell outer membrane"/>
    <property type="evidence" value="ECO:0007669"/>
    <property type="project" value="UniProtKB-SubCell"/>
</dbReference>
<dbReference type="GO" id="GO:0008970">
    <property type="term" value="F:phospholipase A1 activity"/>
    <property type="evidence" value="ECO:0007669"/>
    <property type="project" value="UniProtKB-EC"/>
</dbReference>
<keyword evidence="23" id="KW-1185">Reference proteome</keyword>
<dbReference type="STRING" id="1150112.SAMN04487893_101294"/>
<keyword evidence="9" id="KW-0812">Transmembrane</keyword>
<dbReference type="AlphaFoldDB" id="A0A1I3LEP7"/>
<dbReference type="Pfam" id="PF02253">
    <property type="entry name" value="PLA1"/>
    <property type="match status" value="1"/>
</dbReference>
<evidence type="ECO:0000256" key="19">
    <source>
        <dbReference type="PIRSR" id="PIRSR603187-1"/>
    </source>
</evidence>
<comment type="catalytic activity">
    <reaction evidence="2">
        <text>a 1,2-diacyl-sn-glycero-3-phosphocholine + H2O = a 1-acyl-sn-glycero-3-phosphocholine + a fatty acid + H(+)</text>
        <dbReference type="Rhea" id="RHEA:15801"/>
        <dbReference type="ChEBI" id="CHEBI:15377"/>
        <dbReference type="ChEBI" id="CHEBI:15378"/>
        <dbReference type="ChEBI" id="CHEBI:28868"/>
        <dbReference type="ChEBI" id="CHEBI:57643"/>
        <dbReference type="ChEBI" id="CHEBI:58168"/>
        <dbReference type="EC" id="3.1.1.4"/>
    </reaction>
</comment>
<keyword evidence="15" id="KW-0443">Lipid metabolism</keyword>
<dbReference type="PANTHER" id="PTHR40457">
    <property type="entry name" value="PHOSPHOLIPASE A1"/>
    <property type="match status" value="1"/>
</dbReference>
<evidence type="ECO:0000256" key="18">
    <source>
        <dbReference type="ARBA" id="ARBA00032375"/>
    </source>
</evidence>
<dbReference type="Gene3D" id="2.40.230.10">
    <property type="entry name" value="Phospholipase A1"/>
    <property type="match status" value="1"/>
</dbReference>
<accession>A0A1I3LEP7</accession>
<evidence type="ECO:0000256" key="6">
    <source>
        <dbReference type="ARBA" id="ARBA00013179"/>
    </source>
</evidence>
<dbReference type="EC" id="3.1.1.4" evidence="7"/>
<dbReference type="PRINTS" id="PR01486">
    <property type="entry name" value="PHPHLIPASEA1"/>
</dbReference>
<proteinExistence type="inferred from homology"/>
<dbReference type="GO" id="GO:0004623">
    <property type="term" value="F:phospholipase A2 activity"/>
    <property type="evidence" value="ECO:0007669"/>
    <property type="project" value="UniProtKB-EC"/>
</dbReference>
<keyword evidence="16" id="KW-0472">Membrane</keyword>
<dbReference type="OrthoDB" id="188433at2"/>
<dbReference type="SUPFAM" id="SSF56931">
    <property type="entry name" value="Outer membrane phospholipase A (OMPLA)"/>
    <property type="match status" value="1"/>
</dbReference>
<comment type="catalytic activity">
    <reaction evidence="1">
        <text>a 1,2-diacyl-sn-glycero-3-phosphocholine + H2O = a 2-acyl-sn-glycero-3-phosphocholine + a fatty acid + H(+)</text>
        <dbReference type="Rhea" id="RHEA:18689"/>
        <dbReference type="ChEBI" id="CHEBI:15377"/>
        <dbReference type="ChEBI" id="CHEBI:15378"/>
        <dbReference type="ChEBI" id="CHEBI:28868"/>
        <dbReference type="ChEBI" id="CHEBI:57643"/>
        <dbReference type="ChEBI" id="CHEBI:57875"/>
        <dbReference type="EC" id="3.1.1.32"/>
    </reaction>
</comment>
<dbReference type="InterPro" id="IPR036541">
    <property type="entry name" value="PLipase_A1_sf"/>
</dbReference>
<feature type="binding site" description="in dimeric form" evidence="20">
    <location>
        <position position="217"/>
    </location>
    <ligand>
        <name>Ca(2+)</name>
        <dbReference type="ChEBI" id="CHEBI:29108"/>
        <label>1</label>
    </ligand>
</feature>
<keyword evidence="11 21" id="KW-0732">Signal</keyword>
<dbReference type="EMBL" id="FORU01000001">
    <property type="protein sequence ID" value="SFI83254.1"/>
    <property type="molecule type" value="Genomic_DNA"/>
</dbReference>
<evidence type="ECO:0000256" key="17">
    <source>
        <dbReference type="ARBA" id="ARBA00023237"/>
    </source>
</evidence>
<dbReference type="Proteomes" id="UP000243887">
    <property type="component" value="Unassembled WGS sequence"/>
</dbReference>
<dbReference type="EC" id="3.1.1.32" evidence="6"/>
<feature type="binding site" description="in dimeric form" evidence="20">
    <location>
        <position position="182"/>
    </location>
    <ligand>
        <name>Ca(2+)</name>
        <dbReference type="ChEBI" id="CHEBI:29108"/>
        <label>1</label>
    </ligand>
</feature>
<feature type="active site" description="Nucleophile" evidence="19">
    <location>
        <position position="174"/>
    </location>
</feature>
<evidence type="ECO:0000256" key="2">
    <source>
        <dbReference type="ARBA" id="ARBA00001604"/>
    </source>
</evidence>
<evidence type="ECO:0000256" key="5">
    <source>
        <dbReference type="ARBA" id="ARBA00011702"/>
    </source>
</evidence>
<gene>
    <name evidence="22" type="ORF">SAMN04487893_101294</name>
</gene>
<evidence type="ECO:0000256" key="13">
    <source>
        <dbReference type="ARBA" id="ARBA00022837"/>
    </source>
</evidence>
<evidence type="ECO:0000313" key="23">
    <source>
        <dbReference type="Proteomes" id="UP000243887"/>
    </source>
</evidence>
<feature type="active site" description="Proton acceptor" evidence="19">
    <location>
        <position position="172"/>
    </location>
</feature>
<evidence type="ECO:0000256" key="20">
    <source>
        <dbReference type="PIRSR" id="PIRSR603187-2"/>
    </source>
</evidence>
<comment type="subcellular location">
    <subcellularLocation>
        <location evidence="3">Cell outer membrane</location>
        <topology evidence="3">Multi-pass membrane protein</topology>
    </subcellularLocation>
</comment>
<feature type="binding site" description="in dimeric form" evidence="20">
    <location>
        <position position="134"/>
    </location>
    <ligand>
        <name>Ca(2+)</name>
        <dbReference type="ChEBI" id="CHEBI:29108"/>
        <label>1</label>
    </ligand>
</feature>
<dbReference type="GO" id="GO:0016042">
    <property type="term" value="P:lipid catabolic process"/>
    <property type="evidence" value="ECO:0007669"/>
    <property type="project" value="UniProtKB-KW"/>
</dbReference>
<evidence type="ECO:0000256" key="4">
    <source>
        <dbReference type="ARBA" id="ARBA00010525"/>
    </source>
</evidence>
<keyword evidence="10 20" id="KW-0479">Metal-binding</keyword>
<reference evidence="23" key="1">
    <citation type="submission" date="2016-10" db="EMBL/GenBank/DDBJ databases">
        <authorList>
            <person name="Varghese N."/>
            <person name="Submissions S."/>
        </authorList>
    </citation>
    <scope>NUCLEOTIDE SEQUENCE [LARGE SCALE GENOMIC DNA]</scope>
    <source>
        <strain evidence="23">DSM 26542</strain>
    </source>
</reference>
<dbReference type="GO" id="GO:0005509">
    <property type="term" value="F:calcium ion binding"/>
    <property type="evidence" value="ECO:0007669"/>
    <property type="project" value="TreeGrafter"/>
</dbReference>
<evidence type="ECO:0000256" key="3">
    <source>
        <dbReference type="ARBA" id="ARBA00004571"/>
    </source>
</evidence>
<evidence type="ECO:0000256" key="9">
    <source>
        <dbReference type="ARBA" id="ARBA00022692"/>
    </source>
</evidence>
<keyword evidence="17" id="KW-0998">Cell outer membrane</keyword>
<dbReference type="PANTHER" id="PTHR40457:SF1">
    <property type="entry name" value="PHOSPHOLIPASE A1"/>
    <property type="match status" value="1"/>
</dbReference>
<dbReference type="InterPro" id="IPR003187">
    <property type="entry name" value="PLipase_A1"/>
</dbReference>
<evidence type="ECO:0000256" key="14">
    <source>
        <dbReference type="ARBA" id="ARBA00022963"/>
    </source>
</evidence>
<evidence type="ECO:0000256" key="15">
    <source>
        <dbReference type="ARBA" id="ARBA00023098"/>
    </source>
</evidence>
<dbReference type="RefSeq" id="WP_090677667.1">
    <property type="nucleotide sequence ID" value="NZ_FORU01000001.1"/>
</dbReference>
<evidence type="ECO:0000256" key="11">
    <source>
        <dbReference type="ARBA" id="ARBA00022729"/>
    </source>
</evidence>
<keyword evidence="13 20" id="KW-0106">Calcium</keyword>
<evidence type="ECO:0000256" key="12">
    <source>
        <dbReference type="ARBA" id="ARBA00022801"/>
    </source>
</evidence>
<evidence type="ECO:0000256" key="16">
    <source>
        <dbReference type="ARBA" id="ARBA00023136"/>
    </source>
</evidence>
<comment type="similarity">
    <text evidence="4">Belongs to the phospholipase A1 family.</text>
</comment>
<comment type="subunit">
    <text evidence="5">Homodimer; dimerization is reversible, and the dimeric form is the active one.</text>
</comment>
<organism evidence="22 23">
    <name type="scientific">Myroides guanonis</name>
    <dbReference type="NCBI Taxonomy" id="1150112"/>
    <lineage>
        <taxon>Bacteria</taxon>
        <taxon>Pseudomonadati</taxon>
        <taxon>Bacteroidota</taxon>
        <taxon>Flavobacteriia</taxon>
        <taxon>Flavobacteriales</taxon>
        <taxon>Flavobacteriaceae</taxon>
        <taxon>Myroides</taxon>
    </lineage>
</organism>
<keyword evidence="12" id="KW-0378">Hydrolase</keyword>
<evidence type="ECO:0000256" key="7">
    <source>
        <dbReference type="ARBA" id="ARBA00013278"/>
    </source>
</evidence>
<name>A0A1I3LEP7_9FLAO</name>
<feature type="chain" id="PRO_5017333395" description="Phosphatidylcholine 1-acylhydrolase" evidence="21">
    <location>
        <begin position="23"/>
        <end position="305"/>
    </location>
</feature>
<protein>
    <recommendedName>
        <fullName evidence="18">Phosphatidylcholine 1-acylhydrolase</fullName>
        <ecNumber evidence="6">3.1.1.32</ecNumber>
        <ecNumber evidence="7">3.1.1.4</ecNumber>
    </recommendedName>
</protein>
<evidence type="ECO:0000313" key="22">
    <source>
        <dbReference type="EMBL" id="SFI83254.1"/>
    </source>
</evidence>
<sequence>MKLSSIIFIWGMLLCSSLNLFAQQTDFKNFETRESTLDERWELTSESSQGTFVVVPYKPIYILPGRWSNRPNKLPTSLNPDNVAKIPNDYNNFEARFQLSIKTKITSGLLFGKGDIWLGFTQTANWQVFNEKLSRPFRELNYEPEVIFNYPLPSDASIFGLKPKMVGLALNHQSNGKSLPYSRSWNRVVFHAAFEYRDLSFTIRPWIRFSEKFDTDDNPQIGNYIGVGDATFVYTHKEQVFSLLVRSNMRLNNRFKGYADFTWSYPIKGNLKAILQVTHGYGETLIDYNYKQTTVGLGVSLIEWL</sequence>
<evidence type="ECO:0000256" key="8">
    <source>
        <dbReference type="ARBA" id="ARBA00022452"/>
    </source>
</evidence>
<feature type="signal peptide" evidence="21">
    <location>
        <begin position="1"/>
        <end position="22"/>
    </location>
</feature>
<comment type="cofactor">
    <cofactor evidence="20">
        <name>Ca(2+)</name>
        <dbReference type="ChEBI" id="CHEBI:29108"/>
    </cofactor>
    <text evidence="20">Binds 1 Ca(2+) ion per monomer.</text>
</comment>
<evidence type="ECO:0000256" key="21">
    <source>
        <dbReference type="SAM" id="SignalP"/>
    </source>
</evidence>
<keyword evidence="8" id="KW-1134">Transmembrane beta strand</keyword>
<keyword evidence="14" id="KW-0442">Lipid degradation</keyword>